<dbReference type="InterPro" id="IPR002347">
    <property type="entry name" value="SDR_fam"/>
</dbReference>
<evidence type="ECO:0000313" key="4">
    <source>
        <dbReference type="EMBL" id="JAI65291.1"/>
    </source>
</evidence>
<keyword evidence="1" id="KW-0560">Oxidoreductase</keyword>
<keyword evidence="3" id="KW-0812">Transmembrane</keyword>
<name>A0A0P4WA54_SCYOL</name>
<dbReference type="Gene3D" id="3.40.50.720">
    <property type="entry name" value="NAD(P)-binding Rossmann-like Domain"/>
    <property type="match status" value="1"/>
</dbReference>
<evidence type="ECO:0008006" key="5">
    <source>
        <dbReference type="Google" id="ProtNLM"/>
    </source>
</evidence>
<dbReference type="EMBL" id="GDRN01060903">
    <property type="protein sequence ID" value="JAI65291.1"/>
    <property type="molecule type" value="Transcribed_RNA"/>
</dbReference>
<evidence type="ECO:0000256" key="1">
    <source>
        <dbReference type="ARBA" id="ARBA00023002"/>
    </source>
</evidence>
<keyword evidence="3" id="KW-1133">Transmembrane helix</keyword>
<dbReference type="AlphaFoldDB" id="A0A0P4WA54"/>
<accession>A0A0P4WA54</accession>
<sequence length="360" mass="39582">MSVFITSGIKIKCAGPRSRSSHSSVLFCSISHQWKSDMNFRAPKYFLRIAGLGAFVGGVVVFKEFTGGGNYSGDENLAGKTVIVTGANTGIGKETALSLAKHRARVILACRDMDKCLEARKDIALESRNKHIYCEECDLASQESIRDFADRINQKEAQLDLLINNAGVMRCKKSYTKEGIELQLGTNHMGHFLLTCLLLDKLKASAPSRVVNVSSVAHERGKINFADLNSTKDYDEGEAYAQSKLANILFTRELAERLAGSGVTCNAVHPGLVYTDIGRHMSINKSWLAMIILHPFLWLFLKTPRQGAQTTIHAALSPDLAGVSGKYFSNMKETTVSDAAQDRETARRLWAISECWTGLS</sequence>
<dbReference type="PANTHER" id="PTHR43157">
    <property type="entry name" value="PHOSPHATIDYLINOSITOL-GLYCAN BIOSYNTHESIS CLASS F PROTEIN-RELATED"/>
    <property type="match status" value="1"/>
</dbReference>
<dbReference type="InterPro" id="IPR036291">
    <property type="entry name" value="NAD(P)-bd_dom_sf"/>
</dbReference>
<comment type="similarity">
    <text evidence="2">Belongs to the short-chain dehydrogenases/reductases (SDR) family.</text>
</comment>
<organism evidence="4">
    <name type="scientific">Scylla olivacea</name>
    <name type="common">Orange mud crab</name>
    <name type="synonym">Cancer olivacea</name>
    <dbReference type="NCBI Taxonomy" id="85551"/>
    <lineage>
        <taxon>Eukaryota</taxon>
        <taxon>Metazoa</taxon>
        <taxon>Ecdysozoa</taxon>
        <taxon>Arthropoda</taxon>
        <taxon>Crustacea</taxon>
        <taxon>Multicrustacea</taxon>
        <taxon>Malacostraca</taxon>
        <taxon>Eumalacostraca</taxon>
        <taxon>Eucarida</taxon>
        <taxon>Decapoda</taxon>
        <taxon>Pleocyemata</taxon>
        <taxon>Brachyura</taxon>
        <taxon>Eubrachyura</taxon>
        <taxon>Portunoidea</taxon>
        <taxon>Portunidae</taxon>
        <taxon>Portuninae</taxon>
        <taxon>Scylla</taxon>
    </lineage>
</organism>
<reference evidence="4" key="1">
    <citation type="submission" date="2015-09" db="EMBL/GenBank/DDBJ databases">
        <title>Scylla olivacea transcriptome.</title>
        <authorList>
            <person name="Ikhwanuddin M."/>
        </authorList>
    </citation>
    <scope>NUCLEOTIDE SEQUENCE</scope>
</reference>
<evidence type="ECO:0000256" key="2">
    <source>
        <dbReference type="RuleBase" id="RU000363"/>
    </source>
</evidence>
<protein>
    <recommendedName>
        <fullName evidence="5">Retinol dehydrogenase 13</fullName>
    </recommendedName>
</protein>
<keyword evidence="3" id="KW-0472">Membrane</keyword>
<dbReference type="PRINTS" id="PR00080">
    <property type="entry name" value="SDRFAMILY"/>
</dbReference>
<evidence type="ECO:0000256" key="3">
    <source>
        <dbReference type="SAM" id="Phobius"/>
    </source>
</evidence>
<dbReference type="Pfam" id="PF00106">
    <property type="entry name" value="adh_short"/>
    <property type="match status" value="1"/>
</dbReference>
<dbReference type="GO" id="GO:0016491">
    <property type="term" value="F:oxidoreductase activity"/>
    <property type="evidence" value="ECO:0007669"/>
    <property type="project" value="UniProtKB-KW"/>
</dbReference>
<proteinExistence type="inferred from homology"/>
<dbReference type="SUPFAM" id="SSF51735">
    <property type="entry name" value="NAD(P)-binding Rossmann-fold domains"/>
    <property type="match status" value="1"/>
</dbReference>
<dbReference type="PRINTS" id="PR00081">
    <property type="entry name" value="GDHRDH"/>
</dbReference>
<feature type="transmembrane region" description="Helical" evidence="3">
    <location>
        <begin position="45"/>
        <end position="62"/>
    </location>
</feature>
<dbReference type="PANTHER" id="PTHR43157:SF31">
    <property type="entry name" value="PHOSPHATIDYLINOSITOL-GLYCAN BIOSYNTHESIS CLASS F PROTEIN"/>
    <property type="match status" value="1"/>
</dbReference>